<dbReference type="PANTHER" id="PTHR43133:SF46">
    <property type="entry name" value="RNA POLYMERASE SIGMA-70 FACTOR ECF SUBFAMILY"/>
    <property type="match status" value="1"/>
</dbReference>
<dbReference type="GO" id="GO:0003677">
    <property type="term" value="F:DNA binding"/>
    <property type="evidence" value="ECO:0007669"/>
    <property type="project" value="InterPro"/>
</dbReference>
<dbReference type="InterPro" id="IPR013324">
    <property type="entry name" value="RNA_pol_sigma_r3/r4-like"/>
</dbReference>
<comment type="caution">
    <text evidence="7">The sequence shown here is derived from an EMBL/GenBank/DDBJ whole genome shotgun (WGS) entry which is preliminary data.</text>
</comment>
<protein>
    <recommendedName>
        <fullName evidence="6">RNA polymerase sigma factor 70 region 4 type 2 domain-containing protein</fullName>
    </recommendedName>
</protein>
<name>A0A645DC04_9ZZZZ</name>
<accession>A0A645DC04</accession>
<sequence length="219" mass="26149">MSTFIVQSTYINIPFVLYMYSEEATSENLFILKLRDQFLAGDEEAYSQIYRLYAKELYAFGISLNVAPNEIVEDAIHDVFVEIYTRRENLRKVNNLKFYFIVAFRNRLFLLVNKNVRSYDINNVQVPEMSERDYEEIWIEKEIEDEKLKMVREILSYLNTNQREAIYHRFIEGLSCEEISHIMGINYQSAKNLIYRALKKIKSLTVLSVILYVFFIFFV</sequence>
<dbReference type="NCBIfam" id="TIGR02937">
    <property type="entry name" value="sigma70-ECF"/>
    <property type="match status" value="1"/>
</dbReference>
<evidence type="ECO:0000256" key="4">
    <source>
        <dbReference type="ARBA" id="ARBA00023163"/>
    </source>
</evidence>
<gene>
    <name evidence="7" type="ORF">SDC9_133552</name>
</gene>
<evidence type="ECO:0000256" key="2">
    <source>
        <dbReference type="ARBA" id="ARBA00023015"/>
    </source>
</evidence>
<keyword evidence="5" id="KW-1133">Transmembrane helix</keyword>
<dbReference type="Pfam" id="PF08281">
    <property type="entry name" value="Sigma70_r4_2"/>
    <property type="match status" value="1"/>
</dbReference>
<dbReference type="InterPro" id="IPR013249">
    <property type="entry name" value="RNA_pol_sigma70_r4_t2"/>
</dbReference>
<evidence type="ECO:0000256" key="3">
    <source>
        <dbReference type="ARBA" id="ARBA00023082"/>
    </source>
</evidence>
<evidence type="ECO:0000256" key="5">
    <source>
        <dbReference type="SAM" id="Phobius"/>
    </source>
</evidence>
<dbReference type="EMBL" id="VSSQ01034493">
    <property type="protein sequence ID" value="MPM86463.1"/>
    <property type="molecule type" value="Genomic_DNA"/>
</dbReference>
<dbReference type="InterPro" id="IPR013325">
    <property type="entry name" value="RNA_pol_sigma_r2"/>
</dbReference>
<keyword evidence="3" id="KW-0731">Sigma factor</keyword>
<dbReference type="InterPro" id="IPR014284">
    <property type="entry name" value="RNA_pol_sigma-70_dom"/>
</dbReference>
<reference evidence="7" key="1">
    <citation type="submission" date="2019-08" db="EMBL/GenBank/DDBJ databases">
        <authorList>
            <person name="Kucharzyk K."/>
            <person name="Murdoch R.W."/>
            <person name="Higgins S."/>
            <person name="Loffler F."/>
        </authorList>
    </citation>
    <scope>NUCLEOTIDE SEQUENCE</scope>
</reference>
<dbReference type="SUPFAM" id="SSF88659">
    <property type="entry name" value="Sigma3 and sigma4 domains of RNA polymerase sigma factors"/>
    <property type="match status" value="1"/>
</dbReference>
<dbReference type="CDD" id="cd06171">
    <property type="entry name" value="Sigma70_r4"/>
    <property type="match status" value="1"/>
</dbReference>
<dbReference type="GO" id="GO:0016987">
    <property type="term" value="F:sigma factor activity"/>
    <property type="evidence" value="ECO:0007669"/>
    <property type="project" value="UniProtKB-KW"/>
</dbReference>
<dbReference type="InterPro" id="IPR036388">
    <property type="entry name" value="WH-like_DNA-bd_sf"/>
</dbReference>
<evidence type="ECO:0000313" key="7">
    <source>
        <dbReference type="EMBL" id="MPM86463.1"/>
    </source>
</evidence>
<evidence type="ECO:0000259" key="6">
    <source>
        <dbReference type="Pfam" id="PF08281"/>
    </source>
</evidence>
<proteinExistence type="inferred from homology"/>
<keyword evidence="4" id="KW-0804">Transcription</keyword>
<keyword evidence="5" id="KW-0812">Transmembrane</keyword>
<dbReference type="Gene3D" id="1.10.10.10">
    <property type="entry name" value="Winged helix-like DNA-binding domain superfamily/Winged helix DNA-binding domain"/>
    <property type="match status" value="1"/>
</dbReference>
<comment type="similarity">
    <text evidence="1">Belongs to the sigma-70 factor family. ECF subfamily.</text>
</comment>
<feature type="domain" description="RNA polymerase sigma factor 70 region 4 type 2" evidence="6">
    <location>
        <begin position="150"/>
        <end position="201"/>
    </location>
</feature>
<dbReference type="GO" id="GO:0006352">
    <property type="term" value="P:DNA-templated transcription initiation"/>
    <property type="evidence" value="ECO:0007669"/>
    <property type="project" value="InterPro"/>
</dbReference>
<keyword evidence="2" id="KW-0805">Transcription regulation</keyword>
<organism evidence="7">
    <name type="scientific">bioreactor metagenome</name>
    <dbReference type="NCBI Taxonomy" id="1076179"/>
    <lineage>
        <taxon>unclassified sequences</taxon>
        <taxon>metagenomes</taxon>
        <taxon>ecological metagenomes</taxon>
    </lineage>
</organism>
<feature type="transmembrane region" description="Helical" evidence="5">
    <location>
        <begin position="201"/>
        <end position="218"/>
    </location>
</feature>
<dbReference type="PANTHER" id="PTHR43133">
    <property type="entry name" value="RNA POLYMERASE ECF-TYPE SIGMA FACTO"/>
    <property type="match status" value="1"/>
</dbReference>
<dbReference type="SUPFAM" id="SSF88946">
    <property type="entry name" value="Sigma2 domain of RNA polymerase sigma factors"/>
    <property type="match status" value="1"/>
</dbReference>
<keyword evidence="5" id="KW-0472">Membrane</keyword>
<dbReference type="Gene3D" id="1.10.1740.10">
    <property type="match status" value="1"/>
</dbReference>
<dbReference type="InterPro" id="IPR039425">
    <property type="entry name" value="RNA_pol_sigma-70-like"/>
</dbReference>
<evidence type="ECO:0000256" key="1">
    <source>
        <dbReference type="ARBA" id="ARBA00010641"/>
    </source>
</evidence>
<dbReference type="AlphaFoldDB" id="A0A645DC04"/>